<evidence type="ECO:0000256" key="1">
    <source>
        <dbReference type="SAM" id="MobiDB-lite"/>
    </source>
</evidence>
<dbReference type="Proteomes" id="UP001497453">
    <property type="component" value="Chromosome 9"/>
</dbReference>
<feature type="domain" description="Fungal-type protein kinase" evidence="2">
    <location>
        <begin position="393"/>
        <end position="610"/>
    </location>
</feature>
<feature type="compositionally biased region" description="Pro residues" evidence="1">
    <location>
        <begin position="28"/>
        <end position="37"/>
    </location>
</feature>
<dbReference type="Pfam" id="PF17667">
    <property type="entry name" value="Pkinase_fungal"/>
    <property type="match status" value="1"/>
</dbReference>
<name>A0ABP1ECC8_9APHY</name>
<protein>
    <recommendedName>
        <fullName evidence="2">Fungal-type protein kinase domain-containing protein</fullName>
    </recommendedName>
</protein>
<proteinExistence type="predicted"/>
<reference evidence="4" key="1">
    <citation type="submission" date="2024-04" db="EMBL/GenBank/DDBJ databases">
        <authorList>
            <person name="Shaw F."/>
            <person name="Minotto A."/>
        </authorList>
    </citation>
    <scope>NUCLEOTIDE SEQUENCE [LARGE SCALE GENOMIC DNA]</scope>
</reference>
<gene>
    <name evidence="3" type="ORF">GFSPODELE1_LOCUS11069</name>
</gene>
<dbReference type="InterPro" id="IPR008266">
    <property type="entry name" value="Tyr_kinase_AS"/>
</dbReference>
<dbReference type="InterPro" id="IPR040976">
    <property type="entry name" value="Pkinase_fungal"/>
</dbReference>
<feature type="region of interest" description="Disordered" evidence="1">
    <location>
        <begin position="23"/>
        <end position="46"/>
    </location>
</feature>
<dbReference type="PROSITE" id="PS00109">
    <property type="entry name" value="PROTEIN_KINASE_TYR"/>
    <property type="match status" value="1"/>
</dbReference>
<keyword evidence="4" id="KW-1185">Reference proteome</keyword>
<evidence type="ECO:0000313" key="3">
    <source>
        <dbReference type="EMBL" id="CAL1717158.1"/>
    </source>
</evidence>
<sequence>MALHKKYKHPLASGWIGCTRYTMTDRPQTPPPNPVPDVGPARAGAASGIENSTVAQDSDLAPEVIFLRDHLTSRPKGKLFTVRHSQYKKAVNQVVSVKGAESNLYNPVCTLLNKISKRIYDTYQNARIYLPHDAPVFFLDHHTAPPMYHGGPFDDKPDIIGVFATSKSMTDFKTGRNSYTNVPYHMIVTTGECKPEAEEGTPQAISYTCQHLEARPDMPGVYAIFANAKGYKIIWSDASGVVSSPFMSWNNQKLLEGYIRSLYFPPKKHHLWDPSISAPILLPDPDPQASIDSRKVHWTIKYNNKKYENCIPLYVSRSTWGRRTAVFMFQENKGVFAVIKDAYRDDGRRFNEVTLLQDIHSEGIFPGVVRVIASGEVHTADGEAIGTARSAVRGKIHHRTKKRLIMGSRGSKFYAAKSVKDLLMAIFDALEVHRALIARRQFLHRDLSMYNVLLYPEHAEDSIQGKKFIVNPPKFIDEILGQLSEYDDKCRALLIDADNSASLKPELLFDSDADAALREELACRTGTPRYIARAVASGKLLTGKSSRNFTKMPTLSTEAKGLYIAAFGQATYEYYLDDDTFHGGKIRTSAPPAFLHRPDHDVESLFWLLVACLILAKPLNEPDAPTQQFVDA</sequence>
<dbReference type="EMBL" id="OZ037952">
    <property type="protein sequence ID" value="CAL1717158.1"/>
    <property type="molecule type" value="Genomic_DNA"/>
</dbReference>
<accession>A0ABP1ECC8</accession>
<evidence type="ECO:0000259" key="2">
    <source>
        <dbReference type="Pfam" id="PF17667"/>
    </source>
</evidence>
<evidence type="ECO:0000313" key="4">
    <source>
        <dbReference type="Proteomes" id="UP001497453"/>
    </source>
</evidence>
<organism evidence="3 4">
    <name type="scientific">Somion occarium</name>
    <dbReference type="NCBI Taxonomy" id="3059160"/>
    <lineage>
        <taxon>Eukaryota</taxon>
        <taxon>Fungi</taxon>
        <taxon>Dikarya</taxon>
        <taxon>Basidiomycota</taxon>
        <taxon>Agaricomycotina</taxon>
        <taxon>Agaricomycetes</taxon>
        <taxon>Polyporales</taxon>
        <taxon>Cerrenaceae</taxon>
        <taxon>Somion</taxon>
    </lineage>
</organism>